<dbReference type="OrthoDB" id="2496787at2759"/>
<keyword evidence="10" id="KW-1185">Reference proteome</keyword>
<dbReference type="Proteomes" id="UP000799779">
    <property type="component" value="Unassembled WGS sequence"/>
</dbReference>
<evidence type="ECO:0000313" key="10">
    <source>
        <dbReference type="Proteomes" id="UP000799779"/>
    </source>
</evidence>
<evidence type="ECO:0000259" key="8">
    <source>
        <dbReference type="Pfam" id="PF20684"/>
    </source>
</evidence>
<sequence>MTLCRAPIRNKVDELRIISTTLGVISAVVVLVRIFYKVFYSLAELGLDDYVILATLILGVPSTIINDRGTAANGLGKDIWTVPFAQVTRFIEWFYVIEVLYFTQLALLKLSLLFFFKRIFPGPAINKIIWGTITFDILFGIAFTVAAIFQCKPISYYWTLWDGEHKGTCININALGWSNAAISIALDAWMLFIPLSQLVHLKLALNKKIGVALMFCVGTFVTVVSILRLQSLVHFANSSNPTWDQWAVALWSDVEINVGIICACMPAMRVILVRIFPKALGTSAIATDQHYAKYGTHSRVTGKGTNNGFGMSSQIMHTKTFEVRHGQRDIENGDEIGLVDMDDLSGKGRSRRNSGSAFSL</sequence>
<evidence type="ECO:0000256" key="1">
    <source>
        <dbReference type="ARBA" id="ARBA00004141"/>
    </source>
</evidence>
<feature type="transmembrane region" description="Helical" evidence="7">
    <location>
        <begin position="128"/>
        <end position="149"/>
    </location>
</feature>
<gene>
    <name evidence="9" type="ORF">P154DRAFT_229714</name>
</gene>
<feature type="domain" description="Rhodopsin" evidence="8">
    <location>
        <begin position="33"/>
        <end position="273"/>
    </location>
</feature>
<evidence type="ECO:0000313" key="9">
    <source>
        <dbReference type="EMBL" id="KAF1999345.1"/>
    </source>
</evidence>
<protein>
    <recommendedName>
        <fullName evidence="8">Rhodopsin domain-containing protein</fullName>
    </recommendedName>
</protein>
<dbReference type="AlphaFoldDB" id="A0A6A5WJQ7"/>
<feature type="transmembrane region" description="Helical" evidence="7">
    <location>
        <begin position="15"/>
        <end position="36"/>
    </location>
</feature>
<feature type="transmembrane region" description="Helical" evidence="7">
    <location>
        <begin position="211"/>
        <end position="236"/>
    </location>
</feature>
<organism evidence="9 10">
    <name type="scientific">Amniculicola lignicola CBS 123094</name>
    <dbReference type="NCBI Taxonomy" id="1392246"/>
    <lineage>
        <taxon>Eukaryota</taxon>
        <taxon>Fungi</taxon>
        <taxon>Dikarya</taxon>
        <taxon>Ascomycota</taxon>
        <taxon>Pezizomycotina</taxon>
        <taxon>Dothideomycetes</taxon>
        <taxon>Pleosporomycetidae</taxon>
        <taxon>Pleosporales</taxon>
        <taxon>Amniculicolaceae</taxon>
        <taxon>Amniculicola</taxon>
    </lineage>
</organism>
<comment type="subcellular location">
    <subcellularLocation>
        <location evidence="1">Membrane</location>
        <topology evidence="1">Multi-pass membrane protein</topology>
    </subcellularLocation>
</comment>
<dbReference type="InterPro" id="IPR052337">
    <property type="entry name" value="SAT4-like"/>
</dbReference>
<dbReference type="InterPro" id="IPR049326">
    <property type="entry name" value="Rhodopsin_dom_fungi"/>
</dbReference>
<feature type="transmembrane region" description="Helical" evidence="7">
    <location>
        <begin position="256"/>
        <end position="276"/>
    </location>
</feature>
<evidence type="ECO:0000256" key="5">
    <source>
        <dbReference type="ARBA" id="ARBA00038359"/>
    </source>
</evidence>
<evidence type="ECO:0000256" key="2">
    <source>
        <dbReference type="ARBA" id="ARBA00022692"/>
    </source>
</evidence>
<evidence type="ECO:0000256" key="7">
    <source>
        <dbReference type="SAM" id="Phobius"/>
    </source>
</evidence>
<evidence type="ECO:0000256" key="4">
    <source>
        <dbReference type="ARBA" id="ARBA00023136"/>
    </source>
</evidence>
<feature type="transmembrane region" description="Helical" evidence="7">
    <location>
        <begin position="180"/>
        <end position="199"/>
    </location>
</feature>
<keyword evidence="4 7" id="KW-0472">Membrane</keyword>
<keyword evidence="3 7" id="KW-1133">Transmembrane helix</keyword>
<dbReference type="PANTHER" id="PTHR33048:SF143">
    <property type="entry name" value="EXTRACELLULAR MEMBRANE PROTEIN CFEM DOMAIN-CONTAINING PROTEIN-RELATED"/>
    <property type="match status" value="1"/>
</dbReference>
<comment type="similarity">
    <text evidence="5">Belongs to the SAT4 family.</text>
</comment>
<dbReference type="PANTHER" id="PTHR33048">
    <property type="entry name" value="PTH11-LIKE INTEGRAL MEMBRANE PROTEIN (AFU_ORTHOLOGUE AFUA_5G11245)"/>
    <property type="match status" value="1"/>
</dbReference>
<feature type="transmembrane region" description="Helical" evidence="7">
    <location>
        <begin position="93"/>
        <end position="116"/>
    </location>
</feature>
<dbReference type="Pfam" id="PF20684">
    <property type="entry name" value="Fung_rhodopsin"/>
    <property type="match status" value="1"/>
</dbReference>
<accession>A0A6A5WJQ7</accession>
<name>A0A6A5WJQ7_9PLEO</name>
<proteinExistence type="inferred from homology"/>
<evidence type="ECO:0000256" key="3">
    <source>
        <dbReference type="ARBA" id="ARBA00022989"/>
    </source>
</evidence>
<evidence type="ECO:0000256" key="6">
    <source>
        <dbReference type="SAM" id="MobiDB-lite"/>
    </source>
</evidence>
<keyword evidence="2 7" id="KW-0812">Transmembrane</keyword>
<reference evidence="9" key="1">
    <citation type="journal article" date="2020" name="Stud. Mycol.">
        <title>101 Dothideomycetes genomes: a test case for predicting lifestyles and emergence of pathogens.</title>
        <authorList>
            <person name="Haridas S."/>
            <person name="Albert R."/>
            <person name="Binder M."/>
            <person name="Bloem J."/>
            <person name="Labutti K."/>
            <person name="Salamov A."/>
            <person name="Andreopoulos B."/>
            <person name="Baker S."/>
            <person name="Barry K."/>
            <person name="Bills G."/>
            <person name="Bluhm B."/>
            <person name="Cannon C."/>
            <person name="Castanera R."/>
            <person name="Culley D."/>
            <person name="Daum C."/>
            <person name="Ezra D."/>
            <person name="Gonzalez J."/>
            <person name="Henrissat B."/>
            <person name="Kuo A."/>
            <person name="Liang C."/>
            <person name="Lipzen A."/>
            <person name="Lutzoni F."/>
            <person name="Magnuson J."/>
            <person name="Mondo S."/>
            <person name="Nolan M."/>
            <person name="Ohm R."/>
            <person name="Pangilinan J."/>
            <person name="Park H.-J."/>
            <person name="Ramirez L."/>
            <person name="Alfaro M."/>
            <person name="Sun H."/>
            <person name="Tritt A."/>
            <person name="Yoshinaga Y."/>
            <person name="Zwiers L.-H."/>
            <person name="Turgeon B."/>
            <person name="Goodwin S."/>
            <person name="Spatafora J."/>
            <person name="Crous P."/>
            <person name="Grigoriev I."/>
        </authorList>
    </citation>
    <scope>NUCLEOTIDE SEQUENCE</scope>
    <source>
        <strain evidence="9">CBS 123094</strain>
    </source>
</reference>
<dbReference type="EMBL" id="ML977596">
    <property type="protein sequence ID" value="KAF1999345.1"/>
    <property type="molecule type" value="Genomic_DNA"/>
</dbReference>
<dbReference type="GO" id="GO:0016020">
    <property type="term" value="C:membrane"/>
    <property type="evidence" value="ECO:0007669"/>
    <property type="project" value="UniProtKB-SubCell"/>
</dbReference>
<feature type="region of interest" description="Disordered" evidence="6">
    <location>
        <begin position="341"/>
        <end position="360"/>
    </location>
</feature>